<dbReference type="Pfam" id="PF00620">
    <property type="entry name" value="RhoGAP"/>
    <property type="match status" value="1"/>
</dbReference>
<dbReference type="Gene3D" id="1.10.555.10">
    <property type="entry name" value="Rho GTPase activation protein"/>
    <property type="match status" value="1"/>
</dbReference>
<feature type="compositionally biased region" description="Polar residues" evidence="2">
    <location>
        <begin position="1072"/>
        <end position="1089"/>
    </location>
</feature>
<dbReference type="GeneID" id="110088127"/>
<dbReference type="GO" id="GO:0007264">
    <property type="term" value="P:small GTPase-mediated signal transduction"/>
    <property type="evidence" value="ECO:0007669"/>
    <property type="project" value="TreeGrafter"/>
</dbReference>
<dbReference type="InterPro" id="IPR008936">
    <property type="entry name" value="Rho_GTPase_activation_prot"/>
</dbReference>
<gene>
    <name evidence="5" type="primary">ARHGAP30</name>
</gene>
<dbReference type="InterPro" id="IPR000198">
    <property type="entry name" value="RhoGAP_dom"/>
</dbReference>
<dbReference type="SUPFAM" id="SSF48350">
    <property type="entry name" value="GTPase activation domain, GAP"/>
    <property type="match status" value="1"/>
</dbReference>
<evidence type="ECO:0000256" key="2">
    <source>
        <dbReference type="SAM" id="MobiDB-lite"/>
    </source>
</evidence>
<keyword evidence="1" id="KW-0343">GTPase activation</keyword>
<dbReference type="PROSITE" id="PS50238">
    <property type="entry name" value="RHOGAP"/>
    <property type="match status" value="1"/>
</dbReference>
<dbReference type="CTD" id="257106"/>
<dbReference type="PANTHER" id="PTHR15729:SF12">
    <property type="entry name" value="RHO GTPASE-ACTIVATING PROTEIN 30"/>
    <property type="match status" value="1"/>
</dbReference>
<feature type="region of interest" description="Disordered" evidence="2">
    <location>
        <begin position="1259"/>
        <end position="1296"/>
    </location>
</feature>
<dbReference type="SMART" id="SM00324">
    <property type="entry name" value="RhoGAP"/>
    <property type="match status" value="1"/>
</dbReference>
<feature type="domain" description="Rho-GAP" evidence="3">
    <location>
        <begin position="24"/>
        <end position="219"/>
    </location>
</feature>
<feature type="compositionally biased region" description="Basic and acidic residues" evidence="2">
    <location>
        <begin position="683"/>
        <end position="696"/>
    </location>
</feature>
<accession>A0A6J0UZ23</accession>
<feature type="compositionally biased region" description="Polar residues" evidence="2">
    <location>
        <begin position="344"/>
        <end position="355"/>
    </location>
</feature>
<organism evidence="4 5">
    <name type="scientific">Pogona vitticeps</name>
    <name type="common">central bearded dragon</name>
    <dbReference type="NCBI Taxonomy" id="103695"/>
    <lineage>
        <taxon>Eukaryota</taxon>
        <taxon>Metazoa</taxon>
        <taxon>Chordata</taxon>
        <taxon>Craniata</taxon>
        <taxon>Vertebrata</taxon>
        <taxon>Euteleostomi</taxon>
        <taxon>Lepidosauria</taxon>
        <taxon>Squamata</taxon>
        <taxon>Bifurcata</taxon>
        <taxon>Unidentata</taxon>
        <taxon>Episquamata</taxon>
        <taxon>Toxicofera</taxon>
        <taxon>Iguania</taxon>
        <taxon>Acrodonta</taxon>
        <taxon>Agamidae</taxon>
        <taxon>Amphibolurinae</taxon>
        <taxon>Pogona</taxon>
    </lineage>
</organism>
<feature type="region of interest" description="Disordered" evidence="2">
    <location>
        <begin position="621"/>
        <end position="960"/>
    </location>
</feature>
<proteinExistence type="predicted"/>
<dbReference type="Proteomes" id="UP001652642">
    <property type="component" value="Chromosome 15"/>
</dbReference>
<keyword evidence="4" id="KW-1185">Reference proteome</keyword>
<feature type="compositionally biased region" description="Polar residues" evidence="2">
    <location>
        <begin position="899"/>
        <end position="917"/>
    </location>
</feature>
<feature type="region of interest" description="Disordered" evidence="2">
    <location>
        <begin position="302"/>
        <end position="424"/>
    </location>
</feature>
<protein>
    <submittedName>
        <fullName evidence="5">Rho GTPase-activating protein 30 isoform X2</fullName>
    </submittedName>
</protein>
<reference evidence="5" key="1">
    <citation type="submission" date="2025-08" db="UniProtKB">
        <authorList>
            <consortium name="RefSeq"/>
        </authorList>
    </citation>
    <scope>IDENTIFICATION</scope>
</reference>
<feature type="region of interest" description="Disordered" evidence="2">
    <location>
        <begin position="459"/>
        <end position="511"/>
    </location>
</feature>
<feature type="compositionally biased region" description="Basic and acidic residues" evidence="2">
    <location>
        <begin position="1143"/>
        <end position="1158"/>
    </location>
</feature>
<dbReference type="CDD" id="cd04384">
    <property type="entry name" value="RhoGAP_CdGAP"/>
    <property type="match status" value="1"/>
</dbReference>
<evidence type="ECO:0000256" key="1">
    <source>
        <dbReference type="ARBA" id="ARBA00022468"/>
    </source>
</evidence>
<feature type="compositionally biased region" description="Polar residues" evidence="2">
    <location>
        <begin position="394"/>
        <end position="407"/>
    </location>
</feature>
<feature type="region of interest" description="Disordered" evidence="2">
    <location>
        <begin position="1014"/>
        <end position="1185"/>
    </location>
</feature>
<feature type="compositionally biased region" description="Basic and acidic residues" evidence="2">
    <location>
        <begin position="302"/>
        <end position="316"/>
    </location>
</feature>
<sequence length="1324" mass="143695">MSLAMKARQRVKKKGASKDRIFGCDLVEHLQLSGQEVPQVLKSCTEFVEHHGIVDGIYRLSGVSSNIQKLRLEFDTDRTPDLNKDVYLQDIHCVSSLCKAYFRELPNPLLTYQLYDKFAEAVAIQMEEGRLEKIKEVLKELPSPHYRTLEFLMKHLVHMASFSSQTNMHVRNLAIVWAPNLLRSKDIEASGFNGTAAFMEVRIQSIVVEFILTHVDQIFGDAPLRVGSRESLRKSLLLMAAPVPLSEDKYSFPYNVPAVLNQGDGPPQMRPYHTIIELTDSKKGSLKGKRWKSIFNLGRYSQDSKRKMNKPEDKAAKMRLRPAKSMDSLSSVPCASNDDAQLGRNKSQKQLTLYQDSLDGPASLDPSFLEPGEVPEKFKEPPGGESEGEATAKSEPTTPKASRSSLVGASPQGRSPKAARNRAEKCAGVHISGPFSVMVPFHITSNLTLSRLTRGQECPALSHGAPEKEPVDSSVAKEGEEQEEKERGHEASTGKEEPAGTDTKEGGLNDSEVNRMSMEVQDSFSFLDSQDAWLGDSLQEDQNPSSFNMAPAFAGGDLDDPSTMEDDMGSGFLNEMMGSEVQLAMFSSLPPLDYLSIEECMDEHLGEEEEYYLATDCIHSEDLPKEGDSEEVYLSAFDDLSPLANEPEPLQPSDELRGSEADFPQAPLEDQPFSLVGGTPFEDPARSHLSEAEREPQVGVSPAHGPGFTDAHPEPEMNPSEETAANPRSDFGDWETQQKDEAETAMVEAAEVGSPLTSWEEGAVSGPNGKDLLLRTGDSQKMKPADAVNQKNLQRSLAEAHEDRTAPSSPDDEWNWPLETHTVFQDELPPCPPGATGVKAGGSVPSGASDGPVECGLPSQEAGLCPETARDLSSEEDTSSLGTRQTSLLGSFPEKESSGRSPVLTSGQPGEGSQQAASPEPEFPGVSDSEGCLDVCSSKSWPGDLLQNPPQAPPGEAKAAFRQDLSDGSVSMKLTSSTIRVQQVRSFPVVPPKPQFAKIPPALKPKLPAKEASLAGPTLPVCGNGMRDSVGEGSYHRPLRPTSLDTSRGNTESRKNTESFSTFPTSPRFLDGTSSSDSGARQKQRNSMPGSLEKYSRDGKGGEDTTPKLLSSPLDEAGLWPKRGQTDREYPNPMKSSPVKSQETGKPKNGDGKGEPSRRLCPAPSEGHGASPQKPRWNNWRHGGSMSFDEAVSLAKERQLAQAPVRRMQTYCFGDAEGPPGLLRMEEPAPQAKLALKPLGEGMRRAPASGCVGVTAASEAPASRKALPTQALPNVGLEGGLPPSQEALFPPQDLQPSRRLSLSKIGRCLSVSEETSYTMPQEWR</sequence>
<feature type="compositionally biased region" description="Basic and acidic residues" evidence="2">
    <location>
        <begin position="465"/>
        <end position="507"/>
    </location>
</feature>
<evidence type="ECO:0000313" key="5">
    <source>
        <dbReference type="RefSeq" id="XP_020665912.2"/>
    </source>
</evidence>
<feature type="compositionally biased region" description="Polar residues" evidence="2">
    <location>
        <begin position="879"/>
        <end position="889"/>
    </location>
</feature>
<evidence type="ECO:0000313" key="4">
    <source>
        <dbReference type="Proteomes" id="UP001652642"/>
    </source>
</evidence>
<dbReference type="GO" id="GO:0005096">
    <property type="term" value="F:GTPase activator activity"/>
    <property type="evidence" value="ECO:0007669"/>
    <property type="project" value="UniProtKB-KW"/>
</dbReference>
<dbReference type="InterPro" id="IPR051576">
    <property type="entry name" value="PX-Rho_GAP"/>
</dbReference>
<name>A0A6J0UZ23_9SAUR</name>
<dbReference type="PANTHER" id="PTHR15729">
    <property type="entry name" value="CDC42 GTPASE-ACTIVATING PROTEIN"/>
    <property type="match status" value="1"/>
</dbReference>
<evidence type="ECO:0000259" key="3">
    <source>
        <dbReference type="PROSITE" id="PS50238"/>
    </source>
</evidence>
<feature type="compositionally biased region" description="Basic and acidic residues" evidence="2">
    <location>
        <begin position="1094"/>
        <end position="1106"/>
    </location>
</feature>
<dbReference type="RefSeq" id="XP_020665912.2">
    <property type="nucleotide sequence ID" value="XM_020810253.2"/>
</dbReference>